<accession>A0A3B1CZC7</accession>
<proteinExistence type="predicted"/>
<dbReference type="EMBL" id="UOGG01000077">
    <property type="protein sequence ID" value="VAX29178.1"/>
    <property type="molecule type" value="Genomic_DNA"/>
</dbReference>
<gene>
    <name evidence="1" type="ORF">MNBD_NITROSPINAE05-396</name>
</gene>
<dbReference type="AlphaFoldDB" id="A0A3B1CZC7"/>
<organism evidence="1">
    <name type="scientific">hydrothermal vent metagenome</name>
    <dbReference type="NCBI Taxonomy" id="652676"/>
    <lineage>
        <taxon>unclassified sequences</taxon>
        <taxon>metagenomes</taxon>
        <taxon>ecological metagenomes</taxon>
    </lineage>
</organism>
<reference evidence="1" key="1">
    <citation type="submission" date="2018-06" db="EMBL/GenBank/DDBJ databases">
        <authorList>
            <person name="Zhirakovskaya E."/>
        </authorList>
    </citation>
    <scope>NUCLEOTIDE SEQUENCE</scope>
</reference>
<protein>
    <submittedName>
        <fullName evidence="1">Uncharacterized protein</fullName>
    </submittedName>
</protein>
<name>A0A3B1CZC7_9ZZZZ</name>
<evidence type="ECO:0000313" key="1">
    <source>
        <dbReference type="EMBL" id="VAX29178.1"/>
    </source>
</evidence>
<sequence>MGIVLKVDFKTKLNSKLSRFDPKNNHPEYHVDIFSDLFEFPQFKAHVAAYVERHYCVVVNDEDHPDPESLLEILQPYEVKMLNGWIVNRHNKPSVVKQKK</sequence>